<dbReference type="EMBL" id="KQ947410">
    <property type="protein sequence ID" value="KUJ19704.1"/>
    <property type="molecule type" value="Genomic_DNA"/>
</dbReference>
<dbReference type="GeneID" id="28829256"/>
<proteinExistence type="predicted"/>
<feature type="compositionally biased region" description="Low complexity" evidence="1">
    <location>
        <begin position="85"/>
        <end position="128"/>
    </location>
</feature>
<evidence type="ECO:0000256" key="1">
    <source>
        <dbReference type="SAM" id="MobiDB-lite"/>
    </source>
</evidence>
<feature type="region of interest" description="Disordered" evidence="1">
    <location>
        <begin position="142"/>
        <end position="167"/>
    </location>
</feature>
<dbReference type="KEGG" id="psco:LY89DRAFT_730961"/>
<dbReference type="Proteomes" id="UP000070700">
    <property type="component" value="Unassembled WGS sequence"/>
</dbReference>
<feature type="compositionally biased region" description="Basic and acidic residues" evidence="1">
    <location>
        <begin position="68"/>
        <end position="80"/>
    </location>
</feature>
<protein>
    <submittedName>
        <fullName evidence="2">Uncharacterized protein</fullName>
    </submittedName>
</protein>
<gene>
    <name evidence="2" type="ORF">LY89DRAFT_730961</name>
</gene>
<feature type="compositionally biased region" description="Acidic residues" evidence="1">
    <location>
        <begin position="342"/>
        <end position="369"/>
    </location>
</feature>
<feature type="region of interest" description="Disordered" evidence="1">
    <location>
        <begin position="440"/>
        <end position="477"/>
    </location>
</feature>
<name>A0A194XHV1_MOLSC</name>
<feature type="compositionally biased region" description="Polar residues" evidence="1">
    <location>
        <begin position="454"/>
        <end position="463"/>
    </location>
</feature>
<keyword evidence="3" id="KW-1185">Reference proteome</keyword>
<feature type="region of interest" description="Disordered" evidence="1">
    <location>
        <begin position="56"/>
        <end position="128"/>
    </location>
</feature>
<evidence type="ECO:0000313" key="2">
    <source>
        <dbReference type="EMBL" id="KUJ19704.1"/>
    </source>
</evidence>
<reference evidence="2 3" key="1">
    <citation type="submission" date="2015-10" db="EMBL/GenBank/DDBJ databases">
        <title>Full genome of DAOMC 229536 Phialocephala scopiformis, a fungal endophyte of spruce producing the potent anti-insectan compound rugulosin.</title>
        <authorList>
            <consortium name="DOE Joint Genome Institute"/>
            <person name="Walker A.K."/>
            <person name="Frasz S.L."/>
            <person name="Seifert K.A."/>
            <person name="Miller J.D."/>
            <person name="Mondo S.J."/>
            <person name="Labutti K."/>
            <person name="Lipzen A."/>
            <person name="Dockter R."/>
            <person name="Kennedy M."/>
            <person name="Grigoriev I.V."/>
            <person name="Spatafora J.W."/>
        </authorList>
    </citation>
    <scope>NUCLEOTIDE SEQUENCE [LARGE SCALE GENOMIC DNA]</scope>
    <source>
        <strain evidence="2 3">CBS 120377</strain>
    </source>
</reference>
<dbReference type="RefSeq" id="XP_018074059.1">
    <property type="nucleotide sequence ID" value="XM_018219530.1"/>
</dbReference>
<sequence>MSYYSHPQYPPSESYASSFGAGPSNYVHGPKEAYCQPCWREIDQCNAWNALRYATKTEEDDEQSMGPSERESYTSFEDRGRRGRSASSVRSSSAAPSSAHAPSASSYQSRPTKTASSIQSSKAASSSTPCCGVAGPPVFYNPSYNQARRPKTASSMQSSTAGPSSAGHSTTHYCTTCLPPPNDPWSTEASKGSSDSLWQYYPIPGFPNLNSFYPALPQTSIPYPLLERYAYNDAYGQDVPNLNPHWYPPTLSGPNLLMPFCQSVNGLDLSKAPERECEICLPAFLAYRENLLMQMGVDIKTLTFAEYARKYFPRLERPRLEGEGGECEWDMSALEFMKSLVDDEEGEDDDEDEETDEEEEEEEDEEDTLDASSYHETEAETKTARTQSPISFVDHESQIGALFRKKCYHATLANREPPYYSDYRAKYYYDLGVANEKSRHKTMNLSNDDDKSNTETARTQSLRSLHDADAKPRTVTPSQYKKCLRAQDFKNMSFPDFIAKYYEQEDSDLGSTSRSYKTPRSLER</sequence>
<feature type="compositionally biased region" description="Basic and acidic residues" evidence="1">
    <location>
        <begin position="373"/>
        <end position="383"/>
    </location>
</feature>
<feature type="region of interest" description="Disordered" evidence="1">
    <location>
        <begin position="341"/>
        <end position="390"/>
    </location>
</feature>
<evidence type="ECO:0000313" key="3">
    <source>
        <dbReference type="Proteomes" id="UP000070700"/>
    </source>
</evidence>
<dbReference type="AlphaFoldDB" id="A0A194XHV1"/>
<organism evidence="2 3">
    <name type="scientific">Mollisia scopiformis</name>
    <name type="common">Conifer needle endophyte fungus</name>
    <name type="synonym">Phialocephala scopiformis</name>
    <dbReference type="NCBI Taxonomy" id="149040"/>
    <lineage>
        <taxon>Eukaryota</taxon>
        <taxon>Fungi</taxon>
        <taxon>Dikarya</taxon>
        <taxon>Ascomycota</taxon>
        <taxon>Pezizomycotina</taxon>
        <taxon>Leotiomycetes</taxon>
        <taxon>Helotiales</taxon>
        <taxon>Mollisiaceae</taxon>
        <taxon>Mollisia</taxon>
    </lineage>
</organism>
<accession>A0A194XHV1</accession>
<dbReference type="InParanoid" id="A0A194XHV1"/>